<protein>
    <submittedName>
        <fullName evidence="1">Uncharacterized protein</fullName>
    </submittedName>
</protein>
<evidence type="ECO:0000313" key="1">
    <source>
        <dbReference type="EMBL" id="KAJ7538567.1"/>
    </source>
</evidence>
<organism evidence="1 2">
    <name type="scientific">Diphasiastrum complanatum</name>
    <name type="common">Issler's clubmoss</name>
    <name type="synonym">Lycopodium complanatum</name>
    <dbReference type="NCBI Taxonomy" id="34168"/>
    <lineage>
        <taxon>Eukaryota</taxon>
        <taxon>Viridiplantae</taxon>
        <taxon>Streptophyta</taxon>
        <taxon>Embryophyta</taxon>
        <taxon>Tracheophyta</taxon>
        <taxon>Lycopodiopsida</taxon>
        <taxon>Lycopodiales</taxon>
        <taxon>Lycopodiaceae</taxon>
        <taxon>Lycopodioideae</taxon>
        <taxon>Diphasiastrum</taxon>
    </lineage>
</organism>
<dbReference type="Proteomes" id="UP001162992">
    <property type="component" value="Chromosome 11"/>
</dbReference>
<reference evidence="2" key="1">
    <citation type="journal article" date="2024" name="Proc. Natl. Acad. Sci. U.S.A.">
        <title>Extraordinary preservation of gene collinearity over three hundred million years revealed in homosporous lycophytes.</title>
        <authorList>
            <person name="Li C."/>
            <person name="Wickell D."/>
            <person name="Kuo L.Y."/>
            <person name="Chen X."/>
            <person name="Nie B."/>
            <person name="Liao X."/>
            <person name="Peng D."/>
            <person name="Ji J."/>
            <person name="Jenkins J."/>
            <person name="Williams M."/>
            <person name="Shu S."/>
            <person name="Plott C."/>
            <person name="Barry K."/>
            <person name="Rajasekar S."/>
            <person name="Grimwood J."/>
            <person name="Han X."/>
            <person name="Sun S."/>
            <person name="Hou Z."/>
            <person name="He W."/>
            <person name="Dai G."/>
            <person name="Sun C."/>
            <person name="Schmutz J."/>
            <person name="Leebens-Mack J.H."/>
            <person name="Li F.W."/>
            <person name="Wang L."/>
        </authorList>
    </citation>
    <scope>NUCLEOTIDE SEQUENCE [LARGE SCALE GENOMIC DNA]</scope>
    <source>
        <strain evidence="2">cv. PW_Plant_1</strain>
    </source>
</reference>
<evidence type="ECO:0000313" key="2">
    <source>
        <dbReference type="Proteomes" id="UP001162992"/>
    </source>
</evidence>
<keyword evidence="2" id="KW-1185">Reference proteome</keyword>
<name>A0ACC2C9G4_DIPCM</name>
<dbReference type="EMBL" id="CM055102">
    <property type="protein sequence ID" value="KAJ7538567.1"/>
    <property type="molecule type" value="Genomic_DNA"/>
</dbReference>
<accession>A0ACC2C9G4</accession>
<comment type="caution">
    <text evidence="1">The sequence shown here is derived from an EMBL/GenBank/DDBJ whole genome shotgun (WGS) entry which is preliminary data.</text>
</comment>
<gene>
    <name evidence="1" type="ORF">O6H91_11G054500</name>
</gene>
<proteinExistence type="predicted"/>
<sequence length="202" mass="22834">MFLPTWLLASVCCVMVFTSYVLARPFATLVSPYVFHRFNASLVINPPIVLVGGLLCQFLWGVFYSCFSFDASWCSCCSWCASGFCLCQFVVAACLFLAKFSLIFAFLISSVSCLYFWFVLCLPSVISIMLSVCSFWLFICYLSLVPIACFFLGVQQCALLPLISLVLSSFVVCFWPEISPQFRLFCLAVTDWLGFLFWFLVP</sequence>